<sequence length="301" mass="33630">MKKKYKYLSLLLLSLVVFSCGEKDTTGHNDTMVDSIVDEAEASRVIDSLPEITEENHDSMMDMFFGKPKYRVRSIGILVYNGCNILDVMGPRYILGQIMGAKTRLVALEPGVVKTTSGIQIIPDTVKDSVDKLDILVIPGGFRGTIKNVYDEQLHEWIRKIDKTTFYTASVCTGGWVLGATGLLKGRKATTNWYNAEEMMEKYGAEFVKKRYVQDGKYWTAAGVTAGMDMSLAILNDILGKDYTQGVMLDMEYDPHPPIKGGTPDKTGIVMRYMMKSMYDAGVEPLIDSLETAKKLRMELP</sequence>
<organism evidence="3 4">
    <name type="scientific">Aquimarina hainanensis</name>
    <dbReference type="NCBI Taxonomy" id="1578017"/>
    <lineage>
        <taxon>Bacteria</taxon>
        <taxon>Pseudomonadati</taxon>
        <taxon>Bacteroidota</taxon>
        <taxon>Flavobacteriia</taxon>
        <taxon>Flavobacteriales</taxon>
        <taxon>Flavobacteriaceae</taxon>
        <taxon>Aquimarina</taxon>
    </lineage>
</organism>
<dbReference type="EC" id="4.2.1.-" evidence="3"/>
<keyword evidence="3" id="KW-0456">Lyase</keyword>
<proteinExistence type="predicted"/>
<dbReference type="Pfam" id="PF01965">
    <property type="entry name" value="DJ-1_PfpI"/>
    <property type="match status" value="1"/>
</dbReference>
<evidence type="ECO:0000313" key="3">
    <source>
        <dbReference type="EMBL" id="MFD2590970.1"/>
    </source>
</evidence>
<reference evidence="4" key="1">
    <citation type="journal article" date="2019" name="Int. J. Syst. Evol. Microbiol.">
        <title>The Global Catalogue of Microorganisms (GCM) 10K type strain sequencing project: providing services to taxonomists for standard genome sequencing and annotation.</title>
        <authorList>
            <consortium name="The Broad Institute Genomics Platform"/>
            <consortium name="The Broad Institute Genome Sequencing Center for Infectious Disease"/>
            <person name="Wu L."/>
            <person name="Ma J."/>
        </authorList>
    </citation>
    <scope>NUCLEOTIDE SEQUENCE [LARGE SCALE GENOMIC DNA]</scope>
    <source>
        <strain evidence="4">KCTC 42423</strain>
    </source>
</reference>
<evidence type="ECO:0000256" key="1">
    <source>
        <dbReference type="SAM" id="SignalP"/>
    </source>
</evidence>
<feature type="domain" description="DJ-1/PfpI" evidence="2">
    <location>
        <begin position="74"/>
        <end position="236"/>
    </location>
</feature>
<comment type="caution">
    <text evidence="3">The sequence shown here is derived from an EMBL/GenBank/DDBJ whole genome shotgun (WGS) entry which is preliminary data.</text>
</comment>
<evidence type="ECO:0000313" key="4">
    <source>
        <dbReference type="Proteomes" id="UP001597459"/>
    </source>
</evidence>
<protein>
    <submittedName>
        <fullName evidence="3">DJ-1/PfpI family protein</fullName>
        <ecNumber evidence="3">4.2.1.-</ecNumber>
    </submittedName>
</protein>
<name>A0ABW5N925_9FLAO</name>
<dbReference type="GO" id="GO:0016829">
    <property type="term" value="F:lyase activity"/>
    <property type="evidence" value="ECO:0007669"/>
    <property type="project" value="UniProtKB-KW"/>
</dbReference>
<accession>A0ABW5N925</accession>
<dbReference type="InterPro" id="IPR002818">
    <property type="entry name" value="DJ-1/PfpI"/>
</dbReference>
<feature type="chain" id="PRO_5047463141" evidence="1">
    <location>
        <begin position="20"/>
        <end position="301"/>
    </location>
</feature>
<dbReference type="Proteomes" id="UP001597459">
    <property type="component" value="Unassembled WGS sequence"/>
</dbReference>
<gene>
    <name evidence="3" type="ORF">ACFSTE_09020</name>
</gene>
<dbReference type="CDD" id="cd03139">
    <property type="entry name" value="GATase1_PfpI_2"/>
    <property type="match status" value="1"/>
</dbReference>
<dbReference type="PANTHER" id="PTHR43130:SF3">
    <property type="entry name" value="HTH-TYPE TRANSCRIPTIONAL REGULATOR RV1931C"/>
    <property type="match status" value="1"/>
</dbReference>
<dbReference type="SUPFAM" id="SSF52317">
    <property type="entry name" value="Class I glutamine amidotransferase-like"/>
    <property type="match status" value="1"/>
</dbReference>
<dbReference type="InterPro" id="IPR029062">
    <property type="entry name" value="Class_I_gatase-like"/>
</dbReference>
<dbReference type="EMBL" id="JBHULX010000013">
    <property type="protein sequence ID" value="MFD2590970.1"/>
    <property type="molecule type" value="Genomic_DNA"/>
</dbReference>
<dbReference type="Gene3D" id="3.40.50.880">
    <property type="match status" value="1"/>
</dbReference>
<feature type="signal peptide" evidence="1">
    <location>
        <begin position="1"/>
        <end position="19"/>
    </location>
</feature>
<evidence type="ECO:0000259" key="2">
    <source>
        <dbReference type="Pfam" id="PF01965"/>
    </source>
</evidence>
<dbReference type="InterPro" id="IPR052158">
    <property type="entry name" value="INH-QAR"/>
</dbReference>
<keyword evidence="1" id="KW-0732">Signal</keyword>
<keyword evidence="4" id="KW-1185">Reference proteome</keyword>
<dbReference type="RefSeq" id="WP_378258824.1">
    <property type="nucleotide sequence ID" value="NZ_JBHSJV010000001.1"/>
</dbReference>
<dbReference type="PROSITE" id="PS51257">
    <property type="entry name" value="PROKAR_LIPOPROTEIN"/>
    <property type="match status" value="1"/>
</dbReference>
<dbReference type="PANTHER" id="PTHR43130">
    <property type="entry name" value="ARAC-FAMILY TRANSCRIPTIONAL REGULATOR"/>
    <property type="match status" value="1"/>
</dbReference>